<evidence type="ECO:0000259" key="7">
    <source>
        <dbReference type="PROSITE" id="PS50944"/>
    </source>
</evidence>
<dbReference type="Pfam" id="PF04023">
    <property type="entry name" value="FeoA"/>
    <property type="match status" value="1"/>
</dbReference>
<feature type="domain" description="HTH dtxR-type" evidence="7">
    <location>
        <begin position="1"/>
        <end position="63"/>
    </location>
</feature>
<reference evidence="8 9" key="1">
    <citation type="submission" date="2018-04" db="EMBL/GenBank/DDBJ databases">
        <title>Flavobacterium sp. nov., isolated from glacier ice.</title>
        <authorList>
            <person name="Liu Q."/>
            <person name="Xin Y.-H."/>
        </authorList>
    </citation>
    <scope>NUCLEOTIDE SEQUENCE [LARGE SCALE GENOMIC DNA]</scope>
    <source>
        <strain evidence="8 9">LB2P30</strain>
    </source>
</reference>
<dbReference type="InterPro" id="IPR022689">
    <property type="entry name" value="Iron_dep_repressor"/>
</dbReference>
<sequence length="217" mass="24430">MTFSEENYLKAIYHLTTRLDSEVSTNAIAEMMETKASSVTDMLKKLAEKDLVNYKKYQGVSLTENGKLAAKMIVRKHRLWEVFLVEKLDFSWDEVHDIAEQLEHIKSEKLINKLDDFLGNPTEDPHGDPIPDALGRMVTIEKQLLSELVGNQTGICVGVKDNSSDFLKYLDKQQIGLGSKIEVVAKETFDLSLKIKVNGTELAISNKIASNLFVKLV</sequence>
<evidence type="ECO:0000256" key="2">
    <source>
        <dbReference type="ARBA" id="ARBA00022386"/>
    </source>
</evidence>
<dbReference type="PANTHER" id="PTHR33238">
    <property type="entry name" value="IRON (METAL) DEPENDENT REPRESSOR, DTXR FAMILY"/>
    <property type="match status" value="1"/>
</dbReference>
<evidence type="ECO:0000313" key="9">
    <source>
        <dbReference type="Proteomes" id="UP000245618"/>
    </source>
</evidence>
<dbReference type="GO" id="GO:0003677">
    <property type="term" value="F:DNA binding"/>
    <property type="evidence" value="ECO:0007669"/>
    <property type="project" value="UniProtKB-KW"/>
</dbReference>
<keyword evidence="5" id="KW-0804">Transcription</keyword>
<dbReference type="InterPro" id="IPR036388">
    <property type="entry name" value="WH-like_DNA-bd_sf"/>
</dbReference>
<dbReference type="PROSITE" id="PS50944">
    <property type="entry name" value="HTH_DTXR"/>
    <property type="match status" value="1"/>
</dbReference>
<dbReference type="InterPro" id="IPR038157">
    <property type="entry name" value="FeoA_core_dom"/>
</dbReference>
<dbReference type="InterPro" id="IPR022687">
    <property type="entry name" value="HTH_DTXR"/>
</dbReference>
<dbReference type="Gene3D" id="2.30.30.90">
    <property type="match status" value="1"/>
</dbReference>
<dbReference type="AlphaFoldDB" id="A0A2U1K2D1"/>
<accession>A0A2U1K2D1</accession>
<dbReference type="SMART" id="SM00529">
    <property type="entry name" value="HTH_DTXR"/>
    <property type="match status" value="1"/>
</dbReference>
<dbReference type="InterPro" id="IPR050536">
    <property type="entry name" value="DtxR_MntR_Metal-Reg"/>
</dbReference>
<dbReference type="GO" id="GO:0003700">
    <property type="term" value="F:DNA-binding transcription factor activity"/>
    <property type="evidence" value="ECO:0007669"/>
    <property type="project" value="InterPro"/>
</dbReference>
<comment type="similarity">
    <text evidence="1">Belongs to the DtxR/MntR family.</text>
</comment>
<evidence type="ECO:0000256" key="1">
    <source>
        <dbReference type="ARBA" id="ARBA00007871"/>
    </source>
</evidence>
<evidence type="ECO:0000256" key="6">
    <source>
        <dbReference type="ARBA" id="ARBA00025185"/>
    </source>
</evidence>
<comment type="caution">
    <text evidence="8">The sequence shown here is derived from an EMBL/GenBank/DDBJ whole genome shotgun (WGS) entry which is preliminary data.</text>
</comment>
<evidence type="ECO:0000313" key="8">
    <source>
        <dbReference type="EMBL" id="PWA11661.1"/>
    </source>
</evidence>
<organism evidence="8 9">
    <name type="scientific">Flavobacterium laiguense</name>
    <dbReference type="NCBI Taxonomy" id="2169409"/>
    <lineage>
        <taxon>Bacteria</taxon>
        <taxon>Pseudomonadati</taxon>
        <taxon>Bacteroidota</taxon>
        <taxon>Flavobacteriia</taxon>
        <taxon>Flavobacteriales</taxon>
        <taxon>Flavobacteriaceae</taxon>
        <taxon>Flavobacterium</taxon>
    </lineage>
</organism>
<dbReference type="InterPro" id="IPR007167">
    <property type="entry name" value="Fe-transptr_FeoA-like"/>
</dbReference>
<dbReference type="RefSeq" id="WP_116760149.1">
    <property type="nucleotide sequence ID" value="NZ_QCZH01000001.1"/>
</dbReference>
<protein>
    <recommendedName>
        <fullName evidence="2">Transcriptional regulator MntR</fullName>
    </recommendedName>
</protein>
<evidence type="ECO:0000256" key="5">
    <source>
        <dbReference type="ARBA" id="ARBA00023163"/>
    </source>
</evidence>
<dbReference type="Gene3D" id="1.10.10.10">
    <property type="entry name" value="Winged helix-like DNA-binding domain superfamily/Winged helix DNA-binding domain"/>
    <property type="match status" value="1"/>
</dbReference>
<comment type="function">
    <text evidence="6">In the presence of manganese, represses expression of mntH and mntS. Up-regulates expression of mntP.</text>
</comment>
<dbReference type="SMART" id="SM00899">
    <property type="entry name" value="FeoA"/>
    <property type="match status" value="1"/>
</dbReference>
<keyword evidence="4" id="KW-0238">DNA-binding</keyword>
<proteinExistence type="inferred from homology"/>
<keyword evidence="9" id="KW-1185">Reference proteome</keyword>
<dbReference type="OrthoDB" id="9791355at2"/>
<dbReference type="EMBL" id="QCZH01000001">
    <property type="protein sequence ID" value="PWA11661.1"/>
    <property type="molecule type" value="Genomic_DNA"/>
</dbReference>
<name>A0A2U1K2D1_9FLAO</name>
<keyword evidence="3" id="KW-0805">Transcription regulation</keyword>
<gene>
    <name evidence="8" type="ORF">DB891_02320</name>
</gene>
<dbReference type="SUPFAM" id="SSF46785">
    <property type="entry name" value="Winged helix' DNA-binding domain"/>
    <property type="match status" value="1"/>
</dbReference>
<dbReference type="GO" id="GO:0046914">
    <property type="term" value="F:transition metal ion binding"/>
    <property type="evidence" value="ECO:0007669"/>
    <property type="project" value="InterPro"/>
</dbReference>
<dbReference type="Gene3D" id="1.10.60.10">
    <property type="entry name" value="Iron dependent repressor, metal binding and dimerisation domain"/>
    <property type="match status" value="1"/>
</dbReference>
<dbReference type="Pfam" id="PF01325">
    <property type="entry name" value="Fe_dep_repress"/>
    <property type="match status" value="1"/>
</dbReference>
<dbReference type="PANTHER" id="PTHR33238:SF7">
    <property type="entry name" value="IRON-DEPENDENT TRANSCRIPTIONAL REGULATOR"/>
    <property type="match status" value="1"/>
</dbReference>
<dbReference type="Proteomes" id="UP000245618">
    <property type="component" value="Unassembled WGS sequence"/>
</dbReference>
<dbReference type="Pfam" id="PF02742">
    <property type="entry name" value="Fe_dep_repr_C"/>
    <property type="match status" value="1"/>
</dbReference>
<dbReference type="InterPro" id="IPR036421">
    <property type="entry name" value="Fe_dep_repressor_sf"/>
</dbReference>
<dbReference type="InterPro" id="IPR001367">
    <property type="entry name" value="Fe_dep_repressor"/>
</dbReference>
<dbReference type="InterPro" id="IPR036390">
    <property type="entry name" value="WH_DNA-bd_sf"/>
</dbReference>
<evidence type="ECO:0000256" key="4">
    <source>
        <dbReference type="ARBA" id="ARBA00023125"/>
    </source>
</evidence>
<evidence type="ECO:0000256" key="3">
    <source>
        <dbReference type="ARBA" id="ARBA00023015"/>
    </source>
</evidence>
<dbReference type="SUPFAM" id="SSF47979">
    <property type="entry name" value="Iron-dependent repressor protein, dimerization domain"/>
    <property type="match status" value="1"/>
</dbReference>
<dbReference type="GO" id="GO:0046983">
    <property type="term" value="F:protein dimerization activity"/>
    <property type="evidence" value="ECO:0007669"/>
    <property type="project" value="InterPro"/>
</dbReference>